<evidence type="ECO:0000256" key="1">
    <source>
        <dbReference type="SAM" id="Coils"/>
    </source>
</evidence>
<comment type="caution">
    <text evidence="2">The sequence shown here is derived from an EMBL/GenBank/DDBJ whole genome shotgun (WGS) entry which is preliminary data.</text>
</comment>
<keyword evidence="3" id="KW-1185">Reference proteome</keyword>
<evidence type="ECO:0000313" key="2">
    <source>
        <dbReference type="EMBL" id="MBC9813548.1"/>
    </source>
</evidence>
<dbReference type="PROSITE" id="PS51257">
    <property type="entry name" value="PROKAR_LIPOPROTEIN"/>
    <property type="match status" value="1"/>
</dbReference>
<sequence>MKITYIQLILTAVSVVLLGACTDGEQAGSEKEKTGIKQAKQDQYDDPTLPFDQRLKKYIEGKLSTRPNEDYRLKIYEEHLNDDGKTDMIITVNRLENAIKTAEEKNLVTKSATVGFFGNHNHMFYYSSITNKFLGPYTMSSTPQRQLTITFENISSENHKDIIVDFPIRNSQFRRIYLMIDDTPNYAFQWKQYDGWGTDKLEAYCFEYGKGTYSETKDIIIKKATMKNIGKEDNYDTAEQEITCTDQLVKRFFFNAPDRKYYTPN</sequence>
<proteinExistence type="predicted"/>
<feature type="coiled-coil region" evidence="1">
    <location>
        <begin position="85"/>
        <end position="112"/>
    </location>
</feature>
<protein>
    <recommendedName>
        <fullName evidence="4">Lipoprotein</fullName>
    </recommendedName>
</protein>
<dbReference type="AlphaFoldDB" id="A0A8J6PRT3"/>
<name>A0A8J6PRT3_9FLAO</name>
<organism evidence="2 3">
    <name type="scientific">Taishania pollutisoli</name>
    <dbReference type="NCBI Taxonomy" id="2766479"/>
    <lineage>
        <taxon>Bacteria</taxon>
        <taxon>Pseudomonadati</taxon>
        <taxon>Bacteroidota</taxon>
        <taxon>Flavobacteriia</taxon>
        <taxon>Flavobacteriales</taxon>
        <taxon>Crocinitomicaceae</taxon>
        <taxon>Taishania</taxon>
    </lineage>
</organism>
<keyword evidence="1" id="KW-0175">Coiled coil</keyword>
<dbReference type="RefSeq" id="WP_216714622.1">
    <property type="nucleotide sequence ID" value="NZ_JACVEL010000011.1"/>
</dbReference>
<dbReference type="EMBL" id="JACVEL010000011">
    <property type="protein sequence ID" value="MBC9813548.1"/>
    <property type="molecule type" value="Genomic_DNA"/>
</dbReference>
<gene>
    <name evidence="2" type="ORF">H9Y05_13815</name>
</gene>
<reference evidence="2" key="1">
    <citation type="submission" date="2020-09" db="EMBL/GenBank/DDBJ databases">
        <title>Taishania pollutisoli gen. nov., sp. nov., Isolated from Tetrabromobisphenol A-Contaminated Soil.</title>
        <authorList>
            <person name="Chen Q."/>
        </authorList>
    </citation>
    <scope>NUCLEOTIDE SEQUENCE</scope>
    <source>
        <strain evidence="2">CZZ-1</strain>
    </source>
</reference>
<evidence type="ECO:0008006" key="4">
    <source>
        <dbReference type="Google" id="ProtNLM"/>
    </source>
</evidence>
<evidence type="ECO:0000313" key="3">
    <source>
        <dbReference type="Proteomes" id="UP000652681"/>
    </source>
</evidence>
<dbReference type="Proteomes" id="UP000652681">
    <property type="component" value="Unassembled WGS sequence"/>
</dbReference>
<accession>A0A8J6PRT3</accession>